<proteinExistence type="predicted"/>
<sequence length="447" mass="52931">MYQTQIRIWFNFISKDKHHMLGTMSNSYDFFLSMSEITFALDPKYEFDKDIGCVLSLIKNTKELRFRINQYINKYKNKSPSLNRLNTFINNLEENEHFYLLPAIENVSQTQLIKLHTSLSLAHLDKVSKDVHIEFFNSNFSDFIDQYSMHGIDPKGVKGKIKIGEGFKANRVCRFCNNKNDSPPTFSKEAHAISESLGNKKIILNEECDFCNEYFDQNIERDIDTYLKLYSSFFRIKNKDNKVSKIKGKNFSFEYINKTIDGHDRHVDFVLAHTPTDPEPCNSDLEPPKNVDLHFHQKIRKQNIYKSLVKFALSVINDRKDLYEFNETIEWIRSPTKFYEKLPKIAILKNYQLYHKEPSLIVYLSKNKKQNLPYAVGEFHYTFLTYIFIIPLFKSNEIAFSQQTNFDGYINFFPQFKRLDGWDFEDFSDYEEKEFVLNMILTQQNKG</sequence>
<feature type="domain" description="HNH endonuclease 5" evidence="1">
    <location>
        <begin position="173"/>
        <end position="223"/>
    </location>
</feature>
<dbReference type="AlphaFoldDB" id="A0A3Z2NYM9"/>
<protein>
    <recommendedName>
        <fullName evidence="1">HNH endonuclease 5 domain-containing protein</fullName>
    </recommendedName>
</protein>
<dbReference type="InterPro" id="IPR029471">
    <property type="entry name" value="HNH_5"/>
</dbReference>
<reference evidence="2" key="2">
    <citation type="submission" date="2019-02" db="EMBL/GenBank/DDBJ databases">
        <authorList>
            <consortium name="NCBI Pathogen Detection Project"/>
        </authorList>
    </citation>
    <scope>NUCLEOTIDE SEQUENCE</scope>
    <source>
        <strain evidence="2">ILBSalm5516499</strain>
    </source>
</reference>
<dbReference type="EMBL" id="DAAGKI010000001">
    <property type="protein sequence ID" value="HAB3423576.1"/>
    <property type="molecule type" value="Genomic_DNA"/>
</dbReference>
<reference evidence="2" key="1">
    <citation type="journal article" date="2018" name="Genome Biol.">
        <title>SKESA: strategic k-mer extension for scrupulous assemblies.</title>
        <authorList>
            <person name="Souvorov A."/>
            <person name="Agarwala R."/>
            <person name="Lipman D.J."/>
        </authorList>
    </citation>
    <scope>NUCLEOTIDE SEQUENCE</scope>
    <source>
        <strain evidence="2">ILBSalm5516499</strain>
    </source>
</reference>
<evidence type="ECO:0000313" key="2">
    <source>
        <dbReference type="EMBL" id="HAB3423576.1"/>
    </source>
</evidence>
<accession>A0A3Z2NYM9</accession>
<organism evidence="2">
    <name type="scientific">Salmonella enteritidis</name>
    <dbReference type="NCBI Taxonomy" id="149539"/>
    <lineage>
        <taxon>Bacteria</taxon>
        <taxon>Pseudomonadati</taxon>
        <taxon>Pseudomonadota</taxon>
        <taxon>Gammaproteobacteria</taxon>
        <taxon>Enterobacterales</taxon>
        <taxon>Enterobacteriaceae</taxon>
        <taxon>Salmonella</taxon>
    </lineage>
</organism>
<evidence type="ECO:0000259" key="1">
    <source>
        <dbReference type="Pfam" id="PF14279"/>
    </source>
</evidence>
<dbReference type="Pfam" id="PF14279">
    <property type="entry name" value="HNH_5"/>
    <property type="match status" value="1"/>
</dbReference>
<comment type="caution">
    <text evidence="2">The sequence shown here is derived from an EMBL/GenBank/DDBJ whole genome shotgun (WGS) entry which is preliminary data.</text>
</comment>
<gene>
    <name evidence="2" type="ORF">GJG62_02480</name>
</gene>
<name>A0A3Z2NYM9_SALEN</name>